<evidence type="ECO:0000256" key="1">
    <source>
        <dbReference type="SAM" id="SignalP"/>
    </source>
</evidence>
<comment type="caution">
    <text evidence="2">The sequence shown here is derived from an EMBL/GenBank/DDBJ whole genome shotgun (WGS) entry which is preliminary data.</text>
</comment>
<organism evidence="2 3">
    <name type="scientific">Folsomia candida</name>
    <name type="common">Springtail</name>
    <dbReference type="NCBI Taxonomy" id="158441"/>
    <lineage>
        <taxon>Eukaryota</taxon>
        <taxon>Metazoa</taxon>
        <taxon>Ecdysozoa</taxon>
        <taxon>Arthropoda</taxon>
        <taxon>Hexapoda</taxon>
        <taxon>Collembola</taxon>
        <taxon>Entomobryomorpha</taxon>
        <taxon>Isotomoidea</taxon>
        <taxon>Isotomidae</taxon>
        <taxon>Proisotominae</taxon>
        <taxon>Folsomia</taxon>
    </lineage>
</organism>
<name>A0A226EHL2_FOLCA</name>
<evidence type="ECO:0000313" key="2">
    <source>
        <dbReference type="EMBL" id="OXA56718.1"/>
    </source>
</evidence>
<proteinExistence type="predicted"/>
<keyword evidence="3" id="KW-1185">Reference proteome</keyword>
<keyword evidence="1" id="KW-0732">Signal</keyword>
<accession>A0A226EHL2</accession>
<dbReference type="EMBL" id="LNIX01000003">
    <property type="protein sequence ID" value="OXA56718.1"/>
    <property type="molecule type" value="Genomic_DNA"/>
</dbReference>
<protein>
    <submittedName>
        <fullName evidence="2">Uncharacterized protein</fullName>
    </submittedName>
</protein>
<feature type="signal peptide" evidence="1">
    <location>
        <begin position="1"/>
        <end position="16"/>
    </location>
</feature>
<reference evidence="2 3" key="1">
    <citation type="submission" date="2015-12" db="EMBL/GenBank/DDBJ databases">
        <title>The genome of Folsomia candida.</title>
        <authorList>
            <person name="Faddeeva A."/>
            <person name="Derks M.F."/>
            <person name="Anvar Y."/>
            <person name="Smit S."/>
            <person name="Van Straalen N."/>
            <person name="Roelofs D."/>
        </authorList>
    </citation>
    <scope>NUCLEOTIDE SEQUENCE [LARGE SCALE GENOMIC DNA]</scope>
    <source>
        <strain evidence="2 3">VU population</strain>
        <tissue evidence="2">Whole body</tissue>
    </source>
</reference>
<dbReference type="Proteomes" id="UP000198287">
    <property type="component" value="Unassembled WGS sequence"/>
</dbReference>
<evidence type="ECO:0000313" key="3">
    <source>
        <dbReference type="Proteomes" id="UP000198287"/>
    </source>
</evidence>
<gene>
    <name evidence="2" type="ORF">Fcan01_06760</name>
</gene>
<sequence length="240" mass="25443">MKVIAVALLLVAGAFANSIKQTRETGPPCPIADPLIDEPSDQLNFTLNPIAQIIVGGSHGLTTINGLSTFQYEYTINLIQLTAEFTITLTTFDLTSTYTAEGYVDARPLSQSCIPSGNFTGTGPVAITAAGLVVSGSATIFVNLITDRISIRLLSIPNLVFDSLTADLGPEFIIGGAPVDWAQFSSNIKSCVDTEFPANRDDVVEKFRLAINELIADFTLQDFLDLIGGGDSTCPPPGLV</sequence>
<feature type="chain" id="PRO_5012104231" evidence="1">
    <location>
        <begin position="17"/>
        <end position="240"/>
    </location>
</feature>
<dbReference type="AlphaFoldDB" id="A0A226EHL2"/>